<feature type="domain" description="Ferritin/DPS" evidence="3">
    <location>
        <begin position="17"/>
        <end position="156"/>
    </location>
</feature>
<dbReference type="InterPro" id="IPR002177">
    <property type="entry name" value="DPS_DNA-bd"/>
</dbReference>
<dbReference type="PROSITE" id="PS00818">
    <property type="entry name" value="DPS_1"/>
    <property type="match status" value="1"/>
</dbReference>
<dbReference type="Gene3D" id="1.20.1260.10">
    <property type="match status" value="1"/>
</dbReference>
<protein>
    <submittedName>
        <fullName evidence="4">DNA starvation/stationary phase protection protein</fullName>
    </submittedName>
</protein>
<dbReference type="PIRSF" id="PIRSF005900">
    <property type="entry name" value="Dps"/>
    <property type="match status" value="1"/>
</dbReference>
<evidence type="ECO:0000259" key="3">
    <source>
        <dbReference type="Pfam" id="PF00210"/>
    </source>
</evidence>
<evidence type="ECO:0000313" key="5">
    <source>
        <dbReference type="Proteomes" id="UP000621560"/>
    </source>
</evidence>
<dbReference type="Proteomes" id="UP000621560">
    <property type="component" value="Unassembled WGS sequence"/>
</dbReference>
<dbReference type="PANTHER" id="PTHR42932">
    <property type="entry name" value="GENERAL STRESS PROTEIN 20U"/>
    <property type="match status" value="1"/>
</dbReference>
<name>A0A927BUB1_9BACL</name>
<sequence>MATKAPVKKANTDNRVIEHLNVQVANWSVMYMKLHHFHWYVKGPNFFSLHVKFEELYDEATLILDELAERVLTIGGKPLSTLKEHLAQATIGEAKGGESTEQMVKAIIADFEQLSDEAGQLADLSEEAGDKSTADMLIGRQEWIQKSVWMLKAYLG</sequence>
<organism evidence="4 5">
    <name type="scientific">Paenibacillus sabuli</name>
    <dbReference type="NCBI Taxonomy" id="2772509"/>
    <lineage>
        <taxon>Bacteria</taxon>
        <taxon>Bacillati</taxon>
        <taxon>Bacillota</taxon>
        <taxon>Bacilli</taxon>
        <taxon>Bacillales</taxon>
        <taxon>Paenibacillaceae</taxon>
        <taxon>Paenibacillus</taxon>
    </lineage>
</organism>
<accession>A0A927BUB1</accession>
<gene>
    <name evidence="4" type="ORF">IDH44_11840</name>
</gene>
<proteinExistence type="inferred from homology"/>
<dbReference type="PRINTS" id="PR01346">
    <property type="entry name" value="HELNAPAPROT"/>
</dbReference>
<dbReference type="PANTHER" id="PTHR42932:SF1">
    <property type="entry name" value="GENERAL STRESS PROTEIN 20U"/>
    <property type="match status" value="1"/>
</dbReference>
<dbReference type="GO" id="GO:0008199">
    <property type="term" value="F:ferric iron binding"/>
    <property type="evidence" value="ECO:0007669"/>
    <property type="project" value="InterPro"/>
</dbReference>
<comment type="similarity">
    <text evidence="1 2">Belongs to the Dps family.</text>
</comment>
<dbReference type="InterPro" id="IPR023188">
    <property type="entry name" value="DPS_DNA-bd_CS"/>
</dbReference>
<dbReference type="RefSeq" id="WP_190917889.1">
    <property type="nucleotide sequence ID" value="NZ_JACXIZ010000019.1"/>
</dbReference>
<dbReference type="GO" id="GO:0016722">
    <property type="term" value="F:oxidoreductase activity, acting on metal ions"/>
    <property type="evidence" value="ECO:0007669"/>
    <property type="project" value="InterPro"/>
</dbReference>
<evidence type="ECO:0000256" key="1">
    <source>
        <dbReference type="ARBA" id="ARBA00009497"/>
    </source>
</evidence>
<dbReference type="AlphaFoldDB" id="A0A927BUB1"/>
<dbReference type="InterPro" id="IPR009078">
    <property type="entry name" value="Ferritin-like_SF"/>
</dbReference>
<evidence type="ECO:0000313" key="4">
    <source>
        <dbReference type="EMBL" id="MBD2845885.1"/>
    </source>
</evidence>
<dbReference type="PROSITE" id="PS00819">
    <property type="entry name" value="DPS_2"/>
    <property type="match status" value="1"/>
</dbReference>
<dbReference type="SUPFAM" id="SSF47240">
    <property type="entry name" value="Ferritin-like"/>
    <property type="match status" value="1"/>
</dbReference>
<dbReference type="InterPro" id="IPR012347">
    <property type="entry name" value="Ferritin-like"/>
</dbReference>
<comment type="caution">
    <text evidence="4">The sequence shown here is derived from an EMBL/GenBank/DDBJ whole genome shotgun (WGS) entry which is preliminary data.</text>
</comment>
<dbReference type="InterPro" id="IPR008331">
    <property type="entry name" value="Ferritin_DPS_dom"/>
</dbReference>
<evidence type="ECO:0000256" key="2">
    <source>
        <dbReference type="RuleBase" id="RU003875"/>
    </source>
</evidence>
<keyword evidence="5" id="KW-1185">Reference proteome</keyword>
<dbReference type="Pfam" id="PF00210">
    <property type="entry name" value="Ferritin"/>
    <property type="match status" value="1"/>
</dbReference>
<dbReference type="EMBL" id="JACXIZ010000019">
    <property type="protein sequence ID" value="MBD2845885.1"/>
    <property type="molecule type" value="Genomic_DNA"/>
</dbReference>
<dbReference type="CDD" id="cd01043">
    <property type="entry name" value="DPS"/>
    <property type="match status" value="1"/>
</dbReference>
<reference evidence="4" key="1">
    <citation type="submission" date="2020-09" db="EMBL/GenBank/DDBJ databases">
        <title>A novel bacterium of genus Paenibacillus, isolated from South China Sea.</title>
        <authorList>
            <person name="Huang H."/>
            <person name="Mo K."/>
            <person name="Hu Y."/>
        </authorList>
    </citation>
    <scope>NUCLEOTIDE SEQUENCE</scope>
    <source>
        <strain evidence="4">IB182496</strain>
    </source>
</reference>